<keyword evidence="5" id="KW-0067">ATP-binding</keyword>
<dbReference type="InterPro" id="IPR002182">
    <property type="entry name" value="NB-ARC"/>
</dbReference>
<dbReference type="InterPro" id="IPR041118">
    <property type="entry name" value="Rx_N"/>
</dbReference>
<protein>
    <submittedName>
        <fullName evidence="10">Uncharacterized protein</fullName>
    </submittedName>
</protein>
<dbReference type="EMBL" id="BTGU01003706">
    <property type="protein sequence ID" value="GMN35654.1"/>
    <property type="molecule type" value="Genomic_DNA"/>
</dbReference>
<dbReference type="EMBL" id="BTGU01003707">
    <property type="protein sequence ID" value="GMN35678.1"/>
    <property type="molecule type" value="Genomic_DNA"/>
</dbReference>
<dbReference type="Gene3D" id="1.20.5.4130">
    <property type="match status" value="1"/>
</dbReference>
<dbReference type="GO" id="GO:0005524">
    <property type="term" value="F:ATP binding"/>
    <property type="evidence" value="ECO:0007669"/>
    <property type="project" value="UniProtKB-KW"/>
</dbReference>
<dbReference type="SUPFAM" id="SSF52540">
    <property type="entry name" value="P-loop containing nucleoside triphosphate hydrolases"/>
    <property type="match status" value="1"/>
</dbReference>
<dbReference type="EMBL" id="BTGU01003708">
    <property type="protein sequence ID" value="GMN35687.1"/>
    <property type="molecule type" value="Genomic_DNA"/>
</dbReference>
<keyword evidence="3" id="KW-0547">Nucleotide-binding</keyword>
<evidence type="ECO:0000313" key="9">
    <source>
        <dbReference type="EMBL" id="GMN35642.1"/>
    </source>
</evidence>
<name>A0AA87ZEW9_FICCA</name>
<keyword evidence="4" id="KW-0611">Plant defense</keyword>
<evidence type="ECO:0000313" key="11">
    <source>
        <dbReference type="EMBL" id="GMN35678.1"/>
    </source>
</evidence>
<dbReference type="Gene3D" id="3.40.50.300">
    <property type="entry name" value="P-loop containing nucleotide triphosphate hydrolases"/>
    <property type="match status" value="1"/>
</dbReference>
<keyword evidence="13" id="KW-1185">Reference proteome</keyword>
<evidence type="ECO:0000256" key="2">
    <source>
        <dbReference type="ARBA" id="ARBA00022737"/>
    </source>
</evidence>
<evidence type="ECO:0000313" key="10">
    <source>
        <dbReference type="EMBL" id="GMN35654.1"/>
    </source>
</evidence>
<sequence>MADLLLSRVLDVIVDNLAAPFLEKFDNLWDLEDNIRKLRSNLPMVQAVLEDAEEQQASNGAVRIWLSKLKEVAYEAESLLLLLSADYSLRKIIKDEEKVKETIRALEMTAVEGLRFNLKEGSIVHREWDRRPETSSFGLEQRVLGREKDKEEIVKLLLSCERSRGGEASCIPIIGMGGLGKTTLAQLAYNDHEVKRHFDVQVWVFVSDQFDVKNIMRTVIESLSKDKCHYPTLDALYSEVRNLLQNKRFLIVLDDVWTENSNDWDQLRPLFTADLSGSGLGILDGSFRALYYLKYLDLSHTRITKLPHEIEGLQFLETLNLFHCYDLIELPELRKMRSLRHLNNDGCRSLTRMLNNESKYVVGFGGFTSGSCSQLRTLPLFVVGDQNDFLFLHGLRLRGSLKVTHLENATGRALGFVGVESLGLYWGTDEGCPHINLEGEYVGNQFQGRKETSTSGTRQRIQYNPSAAQWLLENYKPADSLQVLLVKNYPGKSFPSIKARGLHNLSLISCENSENVPSLENVPNLTRLLLQEFNGVKSIDRNFGQFLALKELVLVDFPMLETWLSPGGGRVVFPNLRKLVLNKCPKLTVMPQILSIQHLDLRNCPAILVHSFQNLTSLEILVIQGVRDLLHFPAMFPSNNPLLTTLEIKSCSRLRSLPGELGNLSALKSLTIQWCENLFSLPQSLQNLSTLESLEIGDCHRLTSLPQGWTRGLGNLRSLSIENCSKLSSLSMECEHLISLKTLTIMYCPTICTLPEGVEHLSALQRLSILDLPELIYLPEGLQNLSLLHSLEIGSCPSLKHLPGWIDKLVSLRSLTISDCQDLRSLPEGLTCLTALQYLSIHDCPRLLERCKQERGEDWPKIAHVPHKNIGLPKLKRPREEGSSSTN</sequence>
<evidence type="ECO:0000313" key="12">
    <source>
        <dbReference type="EMBL" id="GMN35687.1"/>
    </source>
</evidence>
<evidence type="ECO:0000259" key="7">
    <source>
        <dbReference type="Pfam" id="PF18052"/>
    </source>
</evidence>
<dbReference type="GO" id="GO:0006952">
    <property type="term" value="P:defense response"/>
    <property type="evidence" value="ECO:0007669"/>
    <property type="project" value="UniProtKB-KW"/>
</dbReference>
<dbReference type="Gene3D" id="3.80.10.10">
    <property type="entry name" value="Ribonuclease Inhibitor"/>
    <property type="match status" value="3"/>
</dbReference>
<proteinExistence type="predicted"/>
<reference evidence="10" key="1">
    <citation type="submission" date="2023-07" db="EMBL/GenBank/DDBJ databases">
        <title>draft genome sequence of fig (Ficus carica).</title>
        <authorList>
            <person name="Takahashi T."/>
            <person name="Nishimura K."/>
        </authorList>
    </citation>
    <scope>NUCLEOTIDE SEQUENCE</scope>
</reference>
<dbReference type="PRINTS" id="PR00364">
    <property type="entry name" value="DISEASERSIST"/>
</dbReference>
<feature type="domain" description="R13L1/DRL21-like LRR repeat region" evidence="8">
    <location>
        <begin position="461"/>
        <end position="532"/>
    </location>
</feature>
<keyword evidence="1" id="KW-0433">Leucine-rich repeat</keyword>
<evidence type="ECO:0000313" key="13">
    <source>
        <dbReference type="Proteomes" id="UP001187192"/>
    </source>
</evidence>
<feature type="domain" description="NB-ARC" evidence="6">
    <location>
        <begin position="147"/>
        <end position="272"/>
    </location>
</feature>
<dbReference type="Proteomes" id="UP001187192">
    <property type="component" value="Unassembled WGS sequence"/>
</dbReference>
<evidence type="ECO:0000256" key="3">
    <source>
        <dbReference type="ARBA" id="ARBA00022741"/>
    </source>
</evidence>
<dbReference type="Pfam" id="PF00931">
    <property type="entry name" value="NB-ARC"/>
    <property type="match status" value="1"/>
</dbReference>
<organism evidence="10 13">
    <name type="scientific">Ficus carica</name>
    <name type="common">Common fig</name>
    <dbReference type="NCBI Taxonomy" id="3494"/>
    <lineage>
        <taxon>Eukaryota</taxon>
        <taxon>Viridiplantae</taxon>
        <taxon>Streptophyta</taxon>
        <taxon>Embryophyta</taxon>
        <taxon>Tracheophyta</taxon>
        <taxon>Spermatophyta</taxon>
        <taxon>Magnoliopsida</taxon>
        <taxon>eudicotyledons</taxon>
        <taxon>Gunneridae</taxon>
        <taxon>Pentapetalae</taxon>
        <taxon>rosids</taxon>
        <taxon>fabids</taxon>
        <taxon>Rosales</taxon>
        <taxon>Moraceae</taxon>
        <taxon>Ficeae</taxon>
        <taxon>Ficus</taxon>
    </lineage>
</organism>
<accession>A0AA87ZEW9</accession>
<dbReference type="EMBL" id="BTGU01003705">
    <property type="protein sequence ID" value="GMN35642.1"/>
    <property type="molecule type" value="Genomic_DNA"/>
</dbReference>
<dbReference type="InterPro" id="IPR032675">
    <property type="entry name" value="LRR_dom_sf"/>
</dbReference>
<evidence type="ECO:0000256" key="4">
    <source>
        <dbReference type="ARBA" id="ARBA00022821"/>
    </source>
</evidence>
<evidence type="ECO:0000259" key="8">
    <source>
        <dbReference type="Pfam" id="PF25019"/>
    </source>
</evidence>
<evidence type="ECO:0000256" key="5">
    <source>
        <dbReference type="ARBA" id="ARBA00022840"/>
    </source>
</evidence>
<feature type="domain" description="Disease resistance N-terminal" evidence="7">
    <location>
        <begin position="10"/>
        <end position="81"/>
    </location>
</feature>
<evidence type="ECO:0000259" key="6">
    <source>
        <dbReference type="Pfam" id="PF00931"/>
    </source>
</evidence>
<dbReference type="Pfam" id="PF13855">
    <property type="entry name" value="LRR_8"/>
    <property type="match status" value="1"/>
</dbReference>
<gene>
    <name evidence="9" type="ORF">TIFTF001_045038</name>
    <name evidence="10" type="ORF">TIFTF001_045041</name>
    <name evidence="11" type="ORF">TIFTF001_045044</name>
    <name evidence="12" type="ORF">TIFTF001_045047</name>
</gene>
<dbReference type="InterPro" id="IPR056789">
    <property type="entry name" value="LRR_R13L1-DRL21"/>
</dbReference>
<evidence type="ECO:0000256" key="1">
    <source>
        <dbReference type="ARBA" id="ARBA00022614"/>
    </source>
</evidence>
<dbReference type="Pfam" id="PF18052">
    <property type="entry name" value="Rx_N"/>
    <property type="match status" value="1"/>
</dbReference>
<dbReference type="AlphaFoldDB" id="A0AA87ZEW9"/>
<dbReference type="PANTHER" id="PTHR36766:SF48">
    <property type="entry name" value="DISEASE RESISTANCE PROTEIN RGA3"/>
    <property type="match status" value="1"/>
</dbReference>
<dbReference type="InterPro" id="IPR027417">
    <property type="entry name" value="P-loop_NTPase"/>
</dbReference>
<dbReference type="Pfam" id="PF25019">
    <property type="entry name" value="LRR_R13L1-DRL21"/>
    <property type="match status" value="1"/>
</dbReference>
<comment type="caution">
    <text evidence="10">The sequence shown here is derived from an EMBL/GenBank/DDBJ whole genome shotgun (WGS) entry which is preliminary data.</text>
</comment>
<dbReference type="InterPro" id="IPR001611">
    <property type="entry name" value="Leu-rich_rpt"/>
</dbReference>
<dbReference type="GO" id="GO:0043531">
    <property type="term" value="F:ADP binding"/>
    <property type="evidence" value="ECO:0007669"/>
    <property type="project" value="InterPro"/>
</dbReference>
<dbReference type="GO" id="GO:0051707">
    <property type="term" value="P:response to other organism"/>
    <property type="evidence" value="ECO:0007669"/>
    <property type="project" value="UniProtKB-ARBA"/>
</dbReference>
<keyword evidence="2" id="KW-0677">Repeat</keyword>
<dbReference type="PANTHER" id="PTHR36766">
    <property type="entry name" value="PLANT BROAD-SPECTRUM MILDEW RESISTANCE PROTEIN RPW8"/>
    <property type="match status" value="1"/>
</dbReference>
<dbReference type="SUPFAM" id="SSF52058">
    <property type="entry name" value="L domain-like"/>
    <property type="match status" value="2"/>
</dbReference>